<dbReference type="EMBL" id="CAKXAJ010014931">
    <property type="protein sequence ID" value="CAH2216310.1"/>
    <property type="molecule type" value="Genomic_DNA"/>
</dbReference>
<protein>
    <recommendedName>
        <fullName evidence="3">ribonuclease H</fullName>
        <ecNumber evidence="3">3.1.26.4</ecNumber>
    </recommendedName>
</protein>
<evidence type="ECO:0000256" key="6">
    <source>
        <dbReference type="ARBA" id="ARBA00022759"/>
    </source>
</evidence>
<comment type="catalytic activity">
    <reaction evidence="1">
        <text>Endonucleolytic cleavage to 5'-phosphomonoester.</text>
        <dbReference type="EC" id="3.1.26.4"/>
    </reaction>
</comment>
<evidence type="ECO:0000259" key="8">
    <source>
        <dbReference type="PROSITE" id="PS50879"/>
    </source>
</evidence>
<dbReference type="Proteomes" id="UP000838756">
    <property type="component" value="Unassembled WGS sequence"/>
</dbReference>
<dbReference type="InterPro" id="IPR012337">
    <property type="entry name" value="RNaseH-like_sf"/>
</dbReference>
<keyword evidence="5" id="KW-0479">Metal-binding</keyword>
<dbReference type="PANTHER" id="PTHR10642">
    <property type="entry name" value="RIBONUCLEASE H1"/>
    <property type="match status" value="1"/>
</dbReference>
<dbReference type="InterPro" id="IPR050092">
    <property type="entry name" value="RNase_H"/>
</dbReference>
<dbReference type="CDD" id="cd09276">
    <property type="entry name" value="Rnase_HI_RT_non_LTR"/>
    <property type="match status" value="1"/>
</dbReference>
<proteinExistence type="inferred from homology"/>
<dbReference type="OrthoDB" id="7489828at2759"/>
<keyword evidence="10" id="KW-1185">Reference proteome</keyword>
<evidence type="ECO:0000256" key="5">
    <source>
        <dbReference type="ARBA" id="ARBA00022723"/>
    </source>
</evidence>
<dbReference type="PROSITE" id="PS50879">
    <property type="entry name" value="RNASE_H_1"/>
    <property type="match status" value="1"/>
</dbReference>
<dbReference type="InterPro" id="IPR002156">
    <property type="entry name" value="RNaseH_domain"/>
</dbReference>
<dbReference type="PANTHER" id="PTHR10642:SF26">
    <property type="entry name" value="RIBONUCLEASE H1"/>
    <property type="match status" value="1"/>
</dbReference>
<keyword evidence="7" id="KW-0378">Hydrolase</keyword>
<dbReference type="Pfam" id="PF00075">
    <property type="entry name" value="RNase_H"/>
    <property type="match status" value="1"/>
</dbReference>
<organism evidence="9 10">
    <name type="scientific">Pararge aegeria aegeria</name>
    <dbReference type="NCBI Taxonomy" id="348720"/>
    <lineage>
        <taxon>Eukaryota</taxon>
        <taxon>Metazoa</taxon>
        <taxon>Ecdysozoa</taxon>
        <taxon>Arthropoda</taxon>
        <taxon>Hexapoda</taxon>
        <taxon>Insecta</taxon>
        <taxon>Pterygota</taxon>
        <taxon>Neoptera</taxon>
        <taxon>Endopterygota</taxon>
        <taxon>Lepidoptera</taxon>
        <taxon>Glossata</taxon>
        <taxon>Ditrysia</taxon>
        <taxon>Papilionoidea</taxon>
        <taxon>Nymphalidae</taxon>
        <taxon>Satyrinae</taxon>
        <taxon>Satyrini</taxon>
        <taxon>Parargina</taxon>
        <taxon>Pararge</taxon>
    </lineage>
</organism>
<dbReference type="AlphaFoldDB" id="A0A8S4QNP1"/>
<evidence type="ECO:0000313" key="10">
    <source>
        <dbReference type="Proteomes" id="UP000838756"/>
    </source>
</evidence>
<dbReference type="GO" id="GO:0004523">
    <property type="term" value="F:RNA-DNA hybrid ribonuclease activity"/>
    <property type="evidence" value="ECO:0007669"/>
    <property type="project" value="UniProtKB-EC"/>
</dbReference>
<sequence length="333" mass="36981">MNKHQLPDPPERRVRIHLGIVPKHNLSRTFSQDSSPGLDRQYKINLEKEQSSKTEQNTIEVYTDGSKSKTGTGSGIVCPELNMRISYPLGKNNSVFQAECVGITTAAIAMTNRKVMNNKIIINSDSQTVLRSLASSSTTSNLIYDCHNALETLAASNDITLRWVKGHDGNPGNEAADSLARQATTLKVVGPEPIVPIPFSEYKTWLHEQTQREHSQLWANAKDCKQTKIAFPNLNQQLTNKLLRLDRSKLRKVVGIITGHSSLNRHLSIIGVTDSPLCRACMEKNETPRHVMLECTGVTEQREISLGSPATFPEVLSNLGGMLGFWNELGWLE</sequence>
<dbReference type="GO" id="GO:0046872">
    <property type="term" value="F:metal ion binding"/>
    <property type="evidence" value="ECO:0007669"/>
    <property type="project" value="UniProtKB-KW"/>
</dbReference>
<accession>A0A8S4QNP1</accession>
<dbReference type="InterPro" id="IPR036397">
    <property type="entry name" value="RNaseH_sf"/>
</dbReference>
<dbReference type="EC" id="3.1.26.4" evidence="3"/>
<evidence type="ECO:0000256" key="4">
    <source>
        <dbReference type="ARBA" id="ARBA00022722"/>
    </source>
</evidence>
<evidence type="ECO:0000256" key="1">
    <source>
        <dbReference type="ARBA" id="ARBA00000077"/>
    </source>
</evidence>
<dbReference type="SUPFAM" id="SSF53098">
    <property type="entry name" value="Ribonuclease H-like"/>
    <property type="match status" value="1"/>
</dbReference>
<comment type="caution">
    <text evidence="9">The sequence shown here is derived from an EMBL/GenBank/DDBJ whole genome shotgun (WGS) entry which is preliminary data.</text>
</comment>
<keyword evidence="6" id="KW-0255">Endonuclease</keyword>
<evidence type="ECO:0000313" key="9">
    <source>
        <dbReference type="EMBL" id="CAH2216310.1"/>
    </source>
</evidence>
<dbReference type="GO" id="GO:0043137">
    <property type="term" value="P:DNA replication, removal of RNA primer"/>
    <property type="evidence" value="ECO:0007669"/>
    <property type="project" value="TreeGrafter"/>
</dbReference>
<reference evidence="9" key="1">
    <citation type="submission" date="2022-03" db="EMBL/GenBank/DDBJ databases">
        <authorList>
            <person name="Lindestad O."/>
        </authorList>
    </citation>
    <scope>NUCLEOTIDE SEQUENCE</scope>
</reference>
<gene>
    <name evidence="9" type="primary">jg24681</name>
    <name evidence="9" type="ORF">PAEG_LOCUS4361</name>
</gene>
<evidence type="ECO:0000256" key="3">
    <source>
        <dbReference type="ARBA" id="ARBA00012180"/>
    </source>
</evidence>
<evidence type="ECO:0000256" key="2">
    <source>
        <dbReference type="ARBA" id="ARBA00005300"/>
    </source>
</evidence>
<name>A0A8S4QNP1_9NEOP</name>
<dbReference type="GO" id="GO:0003676">
    <property type="term" value="F:nucleic acid binding"/>
    <property type="evidence" value="ECO:0007669"/>
    <property type="project" value="InterPro"/>
</dbReference>
<comment type="similarity">
    <text evidence="2">Belongs to the RNase H family.</text>
</comment>
<evidence type="ECO:0000256" key="7">
    <source>
        <dbReference type="ARBA" id="ARBA00022801"/>
    </source>
</evidence>
<feature type="domain" description="RNase H type-1" evidence="8">
    <location>
        <begin position="55"/>
        <end position="185"/>
    </location>
</feature>
<keyword evidence="4" id="KW-0540">Nuclease</keyword>
<dbReference type="Gene3D" id="3.30.420.10">
    <property type="entry name" value="Ribonuclease H-like superfamily/Ribonuclease H"/>
    <property type="match status" value="1"/>
</dbReference>